<sequence>MGDKRRITRSVTKRTDRWLDSLAEKERTARSRVLDKARSEGTASRNDEGDQGPEASNDDDRMEVTVDGRMSESGWQRP</sequence>
<feature type="region of interest" description="Disordered" evidence="1">
    <location>
        <begin position="24"/>
        <end position="78"/>
    </location>
</feature>
<dbReference type="EMBL" id="JBHSXQ010000002">
    <property type="protein sequence ID" value="MFC6905112.1"/>
    <property type="molecule type" value="Genomic_DNA"/>
</dbReference>
<gene>
    <name evidence="2" type="ORF">ACFQGH_07850</name>
</gene>
<dbReference type="Proteomes" id="UP001596312">
    <property type="component" value="Unassembled WGS sequence"/>
</dbReference>
<comment type="caution">
    <text evidence="2">The sequence shown here is derived from an EMBL/GenBank/DDBJ whole genome shotgun (WGS) entry which is preliminary data.</text>
</comment>
<accession>A0ABD5V0Z7</accession>
<organism evidence="2 3">
    <name type="scientific">Halalkalicoccus tibetensis</name>
    <dbReference type="NCBI Taxonomy" id="175632"/>
    <lineage>
        <taxon>Archaea</taxon>
        <taxon>Methanobacteriati</taxon>
        <taxon>Methanobacteriota</taxon>
        <taxon>Stenosarchaea group</taxon>
        <taxon>Halobacteria</taxon>
        <taxon>Halobacteriales</taxon>
        <taxon>Halococcaceae</taxon>
        <taxon>Halalkalicoccus</taxon>
    </lineage>
</organism>
<feature type="compositionally biased region" description="Basic and acidic residues" evidence="1">
    <location>
        <begin position="24"/>
        <end position="39"/>
    </location>
</feature>
<feature type="compositionally biased region" description="Basic and acidic residues" evidence="1">
    <location>
        <begin position="58"/>
        <end position="70"/>
    </location>
</feature>
<dbReference type="RefSeq" id="WP_340603625.1">
    <property type="nucleotide sequence ID" value="NZ_JBBMXV010000002.1"/>
</dbReference>
<evidence type="ECO:0000313" key="3">
    <source>
        <dbReference type="Proteomes" id="UP001596312"/>
    </source>
</evidence>
<evidence type="ECO:0000313" key="2">
    <source>
        <dbReference type="EMBL" id="MFC6905112.1"/>
    </source>
</evidence>
<keyword evidence="3" id="KW-1185">Reference proteome</keyword>
<proteinExistence type="predicted"/>
<reference evidence="2 3" key="1">
    <citation type="journal article" date="2019" name="Int. J. Syst. Evol. Microbiol.">
        <title>The Global Catalogue of Microorganisms (GCM) 10K type strain sequencing project: providing services to taxonomists for standard genome sequencing and annotation.</title>
        <authorList>
            <consortium name="The Broad Institute Genomics Platform"/>
            <consortium name="The Broad Institute Genome Sequencing Center for Infectious Disease"/>
            <person name="Wu L."/>
            <person name="Ma J."/>
        </authorList>
    </citation>
    <scope>NUCLEOTIDE SEQUENCE [LARGE SCALE GENOMIC DNA]</scope>
    <source>
        <strain evidence="2 3">CGMCC 1.3240</strain>
    </source>
</reference>
<name>A0ABD5V0Z7_9EURY</name>
<evidence type="ECO:0000256" key="1">
    <source>
        <dbReference type="SAM" id="MobiDB-lite"/>
    </source>
</evidence>
<protein>
    <submittedName>
        <fullName evidence="2">Uncharacterized protein</fullName>
    </submittedName>
</protein>
<dbReference type="AlphaFoldDB" id="A0ABD5V0Z7"/>